<reference evidence="1 2" key="1">
    <citation type="journal article" date="2019" name="bioRxiv">
        <title>Bacteria contribute to plant secondary compound degradation in a generalist herbivore system.</title>
        <authorList>
            <person name="Francoeur C.B."/>
            <person name="Khadempour L."/>
            <person name="Moreira-Soto R.D."/>
            <person name="Gotting K."/>
            <person name="Book A.J."/>
            <person name="Pinto-Tomas A.A."/>
            <person name="Keefover-Ring K."/>
            <person name="Currie C.R."/>
        </authorList>
    </citation>
    <scope>NUCLEOTIDE SEQUENCE [LARGE SCALE GENOMIC DNA]</scope>
    <source>
        <strain evidence="1">Acro-835</strain>
    </source>
</reference>
<name>A0ABX0R586_9GAMM</name>
<organism evidence="1 2">
    <name type="scientific">Candidatus Pantoea multigeneris</name>
    <dbReference type="NCBI Taxonomy" id="2608357"/>
    <lineage>
        <taxon>Bacteria</taxon>
        <taxon>Pseudomonadati</taxon>
        <taxon>Pseudomonadota</taxon>
        <taxon>Gammaproteobacteria</taxon>
        <taxon>Enterobacterales</taxon>
        <taxon>Erwiniaceae</taxon>
        <taxon>Pantoea</taxon>
    </lineage>
</organism>
<evidence type="ECO:0000313" key="1">
    <source>
        <dbReference type="EMBL" id="NIF20565.1"/>
    </source>
</evidence>
<dbReference type="Proteomes" id="UP001515683">
    <property type="component" value="Unassembled WGS sequence"/>
</dbReference>
<accession>A0ABX0R586</accession>
<comment type="caution">
    <text evidence="1">The sequence shown here is derived from an EMBL/GenBank/DDBJ whole genome shotgun (WGS) entry which is preliminary data.</text>
</comment>
<evidence type="ECO:0000313" key="2">
    <source>
        <dbReference type="Proteomes" id="UP001515683"/>
    </source>
</evidence>
<proteinExistence type="predicted"/>
<dbReference type="EMBL" id="VWXF01000001">
    <property type="protein sequence ID" value="NIF20565.1"/>
    <property type="molecule type" value="Genomic_DNA"/>
</dbReference>
<gene>
    <name evidence="1" type="ORF">F3J40_02890</name>
</gene>
<keyword evidence="2" id="KW-1185">Reference proteome</keyword>
<protein>
    <recommendedName>
        <fullName evidence="3">DNA polymerase V</fullName>
    </recommendedName>
</protein>
<evidence type="ECO:0008006" key="3">
    <source>
        <dbReference type="Google" id="ProtNLM"/>
    </source>
</evidence>
<dbReference type="RefSeq" id="WP_167012515.1">
    <property type="nucleotide sequence ID" value="NZ_VWXF01000001.1"/>
</dbReference>
<sequence>MPRRSDIPAAFNNAISLDPKGHRLVSTNDFVRELAKLNHIWTRQEANRWIEYYQTCFVEKSDDGKGNRVFLLGNMGYVR</sequence>